<dbReference type="Proteomes" id="UP001448614">
    <property type="component" value="Unassembled WGS sequence"/>
</dbReference>
<dbReference type="Gene3D" id="3.20.20.60">
    <property type="entry name" value="Phosphoenolpyruvate-binding domains"/>
    <property type="match status" value="1"/>
</dbReference>
<gene>
    <name evidence="5" type="ORF">V3C41_19720</name>
</gene>
<evidence type="ECO:0000259" key="4">
    <source>
        <dbReference type="Pfam" id="PF03328"/>
    </source>
</evidence>
<feature type="domain" description="HpcH/HpaI aldolase/citrate lyase" evidence="4">
    <location>
        <begin position="11"/>
        <end position="207"/>
    </location>
</feature>
<dbReference type="InterPro" id="IPR015813">
    <property type="entry name" value="Pyrv/PenolPyrv_kinase-like_dom"/>
</dbReference>
<proteinExistence type="predicted"/>
<dbReference type="SUPFAM" id="SSF51621">
    <property type="entry name" value="Phosphoenolpyruvate/pyruvate domain"/>
    <property type="match status" value="1"/>
</dbReference>
<dbReference type="Pfam" id="PF03328">
    <property type="entry name" value="HpcH_HpaI"/>
    <property type="match status" value="1"/>
</dbReference>
<accession>A0ABV0GZ23</accession>
<keyword evidence="2" id="KW-0479">Metal-binding</keyword>
<evidence type="ECO:0000313" key="6">
    <source>
        <dbReference type="Proteomes" id="UP001448614"/>
    </source>
</evidence>
<evidence type="ECO:0000256" key="2">
    <source>
        <dbReference type="ARBA" id="ARBA00022723"/>
    </source>
</evidence>
<dbReference type="RefSeq" id="WP_051420764.1">
    <property type="nucleotide sequence ID" value="NZ_JAVDRC010000001.1"/>
</dbReference>
<dbReference type="InterPro" id="IPR040442">
    <property type="entry name" value="Pyrv_kinase-like_dom_sf"/>
</dbReference>
<evidence type="ECO:0000256" key="1">
    <source>
        <dbReference type="ARBA" id="ARBA00001946"/>
    </source>
</evidence>
<dbReference type="PIRSF" id="PIRSF015582">
    <property type="entry name" value="Cit_lyase_B"/>
    <property type="match status" value="1"/>
</dbReference>
<keyword evidence="5" id="KW-0456">Lyase</keyword>
<reference evidence="5 6" key="1">
    <citation type="journal article" date="2024" name="Appl. Microbiol. Biotechnol.">
        <title>Biosynthetic gene clusters with biotechnological applications in novel Antarctic isolates from Actinomycetota.</title>
        <authorList>
            <person name="Bruna P."/>
            <person name="Nunez-Montero K."/>
            <person name="Contreras M.J."/>
            <person name="Leal K."/>
            <person name="Garcia M."/>
            <person name="Abanto M."/>
            <person name="Barrientos L."/>
        </authorList>
    </citation>
    <scope>NUCLEOTIDE SEQUENCE [LARGE SCALE GENOMIC DNA]</scope>
    <source>
        <strain evidence="5 6">Se16.17</strain>
    </source>
</reference>
<name>A0ABV0GZ23_PAENI</name>
<dbReference type="InterPro" id="IPR011206">
    <property type="entry name" value="Citrate_lyase_beta/mcl1/mcl2"/>
</dbReference>
<dbReference type="PANTHER" id="PTHR32308:SF10">
    <property type="entry name" value="CITRATE LYASE SUBUNIT BETA"/>
    <property type="match status" value="1"/>
</dbReference>
<evidence type="ECO:0000256" key="3">
    <source>
        <dbReference type="ARBA" id="ARBA00022842"/>
    </source>
</evidence>
<evidence type="ECO:0000313" key="5">
    <source>
        <dbReference type="EMBL" id="MEO3943306.1"/>
    </source>
</evidence>
<protein>
    <submittedName>
        <fullName evidence="5">CoA ester lyase</fullName>
    </submittedName>
</protein>
<comment type="caution">
    <text evidence="5">The sequence shown here is derived from an EMBL/GenBank/DDBJ whole genome shotgun (WGS) entry which is preliminary data.</text>
</comment>
<organism evidence="5 6">
    <name type="scientific">Paenarthrobacter nicotinovorans</name>
    <name type="common">Arthrobacter nicotinovorans</name>
    <dbReference type="NCBI Taxonomy" id="29320"/>
    <lineage>
        <taxon>Bacteria</taxon>
        <taxon>Bacillati</taxon>
        <taxon>Actinomycetota</taxon>
        <taxon>Actinomycetes</taxon>
        <taxon>Micrococcales</taxon>
        <taxon>Micrococcaceae</taxon>
        <taxon>Paenarthrobacter</taxon>
    </lineage>
</organism>
<sequence length="279" mass="29251">MSHWKKLQDARSFLFVPGDRPERFRKAEQSGADVVVLDLEDAVSGVNQDVALQEVTTWLGATGQAVVRIRAGQDVTPLKGLAGLLGVMVPKAERPAQITSVHETLGSPVIALVESAAGVLAATSLAGARGVARLAFGELDFAADVEAHPNQRAMLMARSTLVLASRASGLPGPLDGVTTKYDDDAGLARDLRAAMELGMTGKLLIHPRQVAVVHHIFHPGDDDVAWARRVVGSINSGGGVATVDGSMVDAPVLRRAHAILDRFTSGAHALATKEEEGSA</sequence>
<keyword evidence="6" id="KW-1185">Reference proteome</keyword>
<dbReference type="PANTHER" id="PTHR32308">
    <property type="entry name" value="LYASE BETA SUBUNIT, PUTATIVE (AFU_ORTHOLOGUE AFUA_4G13030)-RELATED"/>
    <property type="match status" value="1"/>
</dbReference>
<comment type="cofactor">
    <cofactor evidence="1">
        <name>Mg(2+)</name>
        <dbReference type="ChEBI" id="CHEBI:18420"/>
    </cofactor>
</comment>
<dbReference type="InterPro" id="IPR005000">
    <property type="entry name" value="Aldolase/citrate-lyase_domain"/>
</dbReference>
<keyword evidence="3" id="KW-0460">Magnesium</keyword>
<dbReference type="EMBL" id="JBBMFV010000004">
    <property type="protein sequence ID" value="MEO3943306.1"/>
    <property type="molecule type" value="Genomic_DNA"/>
</dbReference>
<dbReference type="GO" id="GO:0016829">
    <property type="term" value="F:lyase activity"/>
    <property type="evidence" value="ECO:0007669"/>
    <property type="project" value="UniProtKB-KW"/>
</dbReference>